<feature type="non-terminal residue" evidence="1">
    <location>
        <position position="1"/>
    </location>
</feature>
<gene>
    <name evidence="1" type="ORF">PLOB_00000634</name>
</gene>
<protein>
    <submittedName>
        <fullName evidence="1">Uncharacterized protein</fullName>
    </submittedName>
</protein>
<proteinExistence type="predicted"/>
<dbReference type="EMBL" id="CALNXK010000010">
    <property type="protein sequence ID" value="CAH3042799.1"/>
    <property type="molecule type" value="Genomic_DNA"/>
</dbReference>
<name>A0ABN8N4E4_9CNID</name>
<keyword evidence="2" id="KW-1185">Reference proteome</keyword>
<sequence>EAKKRRLPHFLQPFSSEALANLIGAFKQLLGNNYPAACLAVGGVAMATGHERITSAYGSCPVIILSGDTETGKTTVLRIFSREGIIVFQTPSPQLEPKERRRCESELRKATKEGSKGFLEVLGSVERFFSQEGQELAIFQMLRRAGHDEDMDLVWQYVEDTVAPLIKRIYAESSSAMKLTQGVHEMSGYVNVWETLTKKMSTFTPREVSYVCRKIKIKGVDCICLSLNFLNAALGSPNDKRCIQQMESAIGNQVQLTPYKTRQRFLSPDSDEDHFKVTCLFITIKREYLSCNHTTCACGVRIGHRKLIPFSWRTITYANPSSMSNLQYKFLQIMKGVDVVGRTEFLRALGLPEHLLPASLKRIAQGMKVSDECEDGTTAVTISEEPGDNIETDGTPAVTINQAPEDNIPIIW</sequence>
<evidence type="ECO:0000313" key="1">
    <source>
        <dbReference type="EMBL" id="CAH3042799.1"/>
    </source>
</evidence>
<comment type="caution">
    <text evidence="1">The sequence shown here is derived from an EMBL/GenBank/DDBJ whole genome shotgun (WGS) entry which is preliminary data.</text>
</comment>
<dbReference type="Proteomes" id="UP001159405">
    <property type="component" value="Unassembled WGS sequence"/>
</dbReference>
<evidence type="ECO:0000313" key="2">
    <source>
        <dbReference type="Proteomes" id="UP001159405"/>
    </source>
</evidence>
<reference evidence="1 2" key="1">
    <citation type="submission" date="2022-05" db="EMBL/GenBank/DDBJ databases">
        <authorList>
            <consortium name="Genoscope - CEA"/>
            <person name="William W."/>
        </authorList>
    </citation>
    <scope>NUCLEOTIDE SEQUENCE [LARGE SCALE GENOMIC DNA]</scope>
</reference>
<accession>A0ABN8N4E4</accession>
<organism evidence="1 2">
    <name type="scientific">Porites lobata</name>
    <dbReference type="NCBI Taxonomy" id="104759"/>
    <lineage>
        <taxon>Eukaryota</taxon>
        <taxon>Metazoa</taxon>
        <taxon>Cnidaria</taxon>
        <taxon>Anthozoa</taxon>
        <taxon>Hexacorallia</taxon>
        <taxon>Scleractinia</taxon>
        <taxon>Fungiina</taxon>
        <taxon>Poritidae</taxon>
        <taxon>Porites</taxon>
    </lineage>
</organism>